<accession>A0A9Y2KUY9</accession>
<dbReference type="KEGG" id="ppso:QPJ95_13355"/>
<dbReference type="Proteomes" id="UP001238334">
    <property type="component" value="Chromosome"/>
</dbReference>
<sequence length="212" mass="23772">MDYASRAIFSNIEHQSLELVTDSLRPILELIEQSVNKFLIEDDDVPFEFNVRSLLRDDLKARYEVYAKGRQWGWLTVDDVLRMENENGIGSAGDRYMEPLNMVPVGSDAGRRGAVQVLKLHGTIMPRGGMMSLMSGGASLEMFQKAFASAADDTNAQAIVLEVDSGGMVDQVPEAAAMIYRARRVDRPIVQLPTPWLVLRRTGSPPQQMNWW</sequence>
<proteinExistence type="predicted"/>
<dbReference type="RefSeq" id="WP_270921308.1">
    <property type="nucleotide sequence ID" value="NZ_CP127247.1"/>
</dbReference>
<organism evidence="1 2">
    <name type="scientific">Parasedimentitalea psychrophila</name>
    <dbReference type="NCBI Taxonomy" id="2997337"/>
    <lineage>
        <taxon>Bacteria</taxon>
        <taxon>Pseudomonadati</taxon>
        <taxon>Pseudomonadota</taxon>
        <taxon>Alphaproteobacteria</taxon>
        <taxon>Rhodobacterales</taxon>
        <taxon>Paracoccaceae</taxon>
        <taxon>Parasedimentitalea</taxon>
    </lineage>
</organism>
<dbReference type="Pfam" id="PF04860">
    <property type="entry name" value="Phage_portal"/>
    <property type="match status" value="1"/>
</dbReference>
<evidence type="ECO:0000313" key="2">
    <source>
        <dbReference type="Proteomes" id="UP001238334"/>
    </source>
</evidence>
<dbReference type="InterPro" id="IPR006944">
    <property type="entry name" value="Phage/GTA_portal"/>
</dbReference>
<protein>
    <submittedName>
        <fullName evidence="1">Phage portal protein</fullName>
    </submittedName>
</protein>
<dbReference type="Gene3D" id="3.90.226.10">
    <property type="entry name" value="2-enoyl-CoA Hydratase, Chain A, domain 1"/>
    <property type="match status" value="1"/>
</dbReference>
<dbReference type="EMBL" id="CP127247">
    <property type="protein sequence ID" value="WIY23636.1"/>
    <property type="molecule type" value="Genomic_DNA"/>
</dbReference>
<gene>
    <name evidence="1" type="ORF">QPJ95_13355</name>
</gene>
<evidence type="ECO:0000313" key="1">
    <source>
        <dbReference type="EMBL" id="WIY23636.1"/>
    </source>
</evidence>
<reference evidence="1 2" key="1">
    <citation type="submission" date="2023-06" db="EMBL/GenBank/DDBJ databases">
        <title>Parasedimentitalea psychrophila sp. nov., a psychrophilic bacterium isolated from deep-sea sediment.</title>
        <authorList>
            <person name="Li A."/>
        </authorList>
    </citation>
    <scope>NUCLEOTIDE SEQUENCE [LARGE SCALE GENOMIC DNA]</scope>
    <source>
        <strain evidence="1 2">QS115</strain>
    </source>
</reference>
<name>A0A9Y2KUY9_9RHOB</name>
<keyword evidence="2" id="KW-1185">Reference proteome</keyword>
<dbReference type="AlphaFoldDB" id="A0A9Y2KUY9"/>